<evidence type="ECO:0000313" key="3">
    <source>
        <dbReference type="Proteomes" id="UP000001017"/>
    </source>
</evidence>
<dbReference type="PANTHER" id="PTHR38342:SF2">
    <property type="entry name" value="INNER MEMBRANE OR EXPORTED"/>
    <property type="match status" value="1"/>
</dbReference>
<dbReference type="InterPro" id="IPR005180">
    <property type="entry name" value="DUF302"/>
</dbReference>
<dbReference type="EMBL" id="BA000011">
    <property type="protein sequence ID" value="BAB59264.1"/>
    <property type="molecule type" value="Genomic_DNA"/>
</dbReference>
<dbReference type="SUPFAM" id="SSF103247">
    <property type="entry name" value="TT1751-like"/>
    <property type="match status" value="1"/>
</dbReference>
<protein>
    <submittedName>
        <fullName evidence="2">TVG0128375 protein</fullName>
    </submittedName>
</protein>
<proteinExistence type="predicted"/>
<dbReference type="RefSeq" id="WP_010916377.1">
    <property type="nucleotide sequence ID" value="NC_002689.2"/>
</dbReference>
<reference evidence="2 3" key="2">
    <citation type="journal article" date="2000" name="Proc. Natl. Acad. Sci. U.S.A.">
        <title>Archaeal adaptation to higher temperatures revealed by genomic sequence of Thermoplasma volcanium.</title>
        <authorList>
            <person name="Kawashima T."/>
            <person name="Amano N."/>
            <person name="Koike H."/>
            <person name="Makino S."/>
            <person name="Higuchi S."/>
            <person name="Kawashima-Ohya Y."/>
            <person name="Watanabe K."/>
            <person name="Yamazaki M."/>
            <person name="Kanehori K."/>
            <person name="Kawamoto T."/>
            <person name="Nunoshiba T."/>
            <person name="Yamamoto Y."/>
            <person name="Aramaki H."/>
            <person name="Makino K."/>
            <person name="Suzuki M."/>
        </authorList>
    </citation>
    <scope>NUCLEOTIDE SEQUENCE [LARGE SCALE GENOMIC DNA]</scope>
    <source>
        <strain evidence="3">ATCC 51530 / DSM 4299 / JCM 9571 / NBRC 15438 / GSS1</strain>
    </source>
</reference>
<gene>
    <name evidence="2" type="ORF">TVG0128375</name>
</gene>
<sequence length="129" mass="14832">MDLKYESPVGYSETLSQLKNSIEKNGMKIVTEIDPQQNLKNAGISIEPQHIFEIFNPVYAKSVFDQNILAGIVPPLRIFVYVSEGKTWMMRESAIEKFRPYNIKDIPEKVEGIMEKIINDVIKNKVQDD</sequence>
<dbReference type="HOGENOM" id="CLU_2010141_0_0_2"/>
<dbReference type="PANTHER" id="PTHR38342">
    <property type="entry name" value="SLR5037 PROTEIN"/>
    <property type="match status" value="1"/>
</dbReference>
<dbReference type="STRING" id="273116.gene:9380890"/>
<dbReference type="PaxDb" id="273116-14324336"/>
<name>Q97CH9_THEVO</name>
<dbReference type="Pfam" id="PF03625">
    <property type="entry name" value="DUF302"/>
    <property type="match status" value="1"/>
</dbReference>
<dbReference type="KEGG" id="tvo:TVG0128375"/>
<evidence type="ECO:0000313" key="2">
    <source>
        <dbReference type="EMBL" id="BAB59264.1"/>
    </source>
</evidence>
<keyword evidence="3" id="KW-1185">Reference proteome</keyword>
<dbReference type="OrthoDB" id="157520at2157"/>
<evidence type="ECO:0000259" key="1">
    <source>
        <dbReference type="Pfam" id="PF03625"/>
    </source>
</evidence>
<organism evidence="2 3">
    <name type="scientific">Thermoplasma volcanium (strain ATCC 51530 / DSM 4299 / JCM 9571 / NBRC 15438 / GSS1)</name>
    <dbReference type="NCBI Taxonomy" id="273116"/>
    <lineage>
        <taxon>Archaea</taxon>
        <taxon>Methanobacteriati</taxon>
        <taxon>Thermoplasmatota</taxon>
        <taxon>Thermoplasmata</taxon>
        <taxon>Thermoplasmatales</taxon>
        <taxon>Thermoplasmataceae</taxon>
        <taxon>Thermoplasma</taxon>
    </lineage>
</organism>
<dbReference type="eggNOG" id="arCOG02761">
    <property type="taxonomic scope" value="Archaea"/>
</dbReference>
<dbReference type="CDD" id="cd14797">
    <property type="entry name" value="DUF302"/>
    <property type="match status" value="1"/>
</dbReference>
<feature type="domain" description="DUF302" evidence="1">
    <location>
        <begin position="33"/>
        <end position="89"/>
    </location>
</feature>
<dbReference type="GeneID" id="25392620"/>
<dbReference type="Gene3D" id="3.30.310.70">
    <property type="entry name" value="TT1751-like domain"/>
    <property type="match status" value="1"/>
</dbReference>
<reference evidence="2 3" key="1">
    <citation type="journal article" date="1999" name="Proc. Jpn. Acad.">
        <title>Determination of the complete genomic DNA sequence of Thermoplasma volvanium GSS1.</title>
        <authorList>
            <person name="Kawashima T."/>
            <person name="Yamamoto Y."/>
            <person name="Aramaki H."/>
            <person name="Nunoshiba T."/>
            <person name="Kawamoto T."/>
            <person name="Watanabe K."/>
            <person name="Yamazaki M."/>
            <person name="Kanehori K."/>
            <person name="Amano N."/>
            <person name="Ohya Y."/>
            <person name="Makino K."/>
            <person name="Suzuki M."/>
        </authorList>
    </citation>
    <scope>NUCLEOTIDE SEQUENCE [LARGE SCALE GENOMIC DNA]</scope>
    <source>
        <strain evidence="3">ATCC 51530 / DSM 4299 / JCM 9571 / NBRC 15438 / GSS1</strain>
    </source>
</reference>
<dbReference type="InterPro" id="IPR035923">
    <property type="entry name" value="TT1751-like_sf"/>
</dbReference>
<dbReference type="AlphaFoldDB" id="Q97CH9"/>
<dbReference type="Proteomes" id="UP000001017">
    <property type="component" value="Chromosome"/>
</dbReference>
<accession>Q97CH9</accession>